<dbReference type="Proteomes" id="UP000294850">
    <property type="component" value="Unassembled WGS sequence"/>
</dbReference>
<comment type="caution">
    <text evidence="3">The sequence shown here is derived from an EMBL/GenBank/DDBJ whole genome shotgun (WGS) entry which is preliminary data.</text>
</comment>
<feature type="domain" description="Signal transduction histidine kinase internal region" evidence="2">
    <location>
        <begin position="167"/>
        <end position="244"/>
    </location>
</feature>
<evidence type="ECO:0000313" key="3">
    <source>
        <dbReference type="EMBL" id="TDE11737.1"/>
    </source>
</evidence>
<keyword evidence="1" id="KW-0812">Transmembrane</keyword>
<accession>A0A4R5DF04</accession>
<reference evidence="3 4" key="1">
    <citation type="submission" date="2019-03" db="EMBL/GenBank/DDBJ databases">
        <title>Dyadobacter AR-3-6 sp. nov., isolated from arctic soil.</title>
        <authorList>
            <person name="Chaudhary D.K."/>
        </authorList>
    </citation>
    <scope>NUCLEOTIDE SEQUENCE [LARGE SCALE GENOMIC DNA]</scope>
    <source>
        <strain evidence="3 4">AR-3-6</strain>
    </source>
</reference>
<dbReference type="EMBL" id="SMFL01000011">
    <property type="protein sequence ID" value="TDE11737.1"/>
    <property type="molecule type" value="Genomic_DNA"/>
</dbReference>
<organism evidence="3 4">
    <name type="scientific">Dyadobacter psychrotolerans</name>
    <dbReference type="NCBI Taxonomy" id="2541721"/>
    <lineage>
        <taxon>Bacteria</taxon>
        <taxon>Pseudomonadati</taxon>
        <taxon>Bacteroidota</taxon>
        <taxon>Cytophagia</taxon>
        <taxon>Cytophagales</taxon>
        <taxon>Spirosomataceae</taxon>
        <taxon>Dyadobacter</taxon>
    </lineage>
</organism>
<dbReference type="GO" id="GO:0000155">
    <property type="term" value="F:phosphorelay sensor kinase activity"/>
    <property type="evidence" value="ECO:0007669"/>
    <property type="project" value="InterPro"/>
</dbReference>
<dbReference type="OrthoDB" id="9792992at2"/>
<evidence type="ECO:0000259" key="2">
    <source>
        <dbReference type="Pfam" id="PF06580"/>
    </source>
</evidence>
<dbReference type="InterPro" id="IPR010559">
    <property type="entry name" value="Sig_transdc_His_kin_internal"/>
</dbReference>
<keyword evidence="1" id="KW-1133">Transmembrane helix</keyword>
<gene>
    <name evidence="3" type="ORF">E0F88_25275</name>
</gene>
<dbReference type="InterPro" id="IPR036890">
    <property type="entry name" value="HATPase_C_sf"/>
</dbReference>
<keyword evidence="3" id="KW-0808">Transferase</keyword>
<evidence type="ECO:0000256" key="1">
    <source>
        <dbReference type="SAM" id="Phobius"/>
    </source>
</evidence>
<dbReference type="PANTHER" id="PTHR34220">
    <property type="entry name" value="SENSOR HISTIDINE KINASE YPDA"/>
    <property type="match status" value="1"/>
</dbReference>
<dbReference type="SUPFAM" id="SSF55874">
    <property type="entry name" value="ATPase domain of HSP90 chaperone/DNA topoisomerase II/histidine kinase"/>
    <property type="match status" value="1"/>
</dbReference>
<feature type="transmembrane region" description="Helical" evidence="1">
    <location>
        <begin position="12"/>
        <end position="31"/>
    </location>
</feature>
<sequence>MDSRKVRKYPPLFLHLLGWSFLGLFLMWQPLSWQIQLPATFWIKQAVLYFMLVCIFYVNVYFWFPRYLARNKYLKFILFNIASVIMLAVIIEQVQTAINHRDYMDKAWKAAHDDMTRPKKKKDKLDYFALLTALIVIGISTSVAAVQNVQRDKQYRQDLEQEKINSELSFLKAQINPHFFFNTLNNIYALTVIDVEAAQQALHKLSRLMRYVLYETQHGTVLLSQEIAFAQDYIQLMQLRLTDKVTVHLSPPDPLHDVPIAPMLFLPFIENAFKHGVSAVEKSRIDIQIRQEQHKIFVEVKNTLFTDKRTVLDESNGIGISNTQRRLDLLYPGKYSLEMNENKEEKEFEVHLELETA</sequence>
<dbReference type="Gene3D" id="3.30.565.10">
    <property type="entry name" value="Histidine kinase-like ATPase, C-terminal domain"/>
    <property type="match status" value="1"/>
</dbReference>
<dbReference type="InterPro" id="IPR050640">
    <property type="entry name" value="Bact_2-comp_sensor_kinase"/>
</dbReference>
<dbReference type="GO" id="GO:0016020">
    <property type="term" value="C:membrane"/>
    <property type="evidence" value="ECO:0007669"/>
    <property type="project" value="InterPro"/>
</dbReference>
<dbReference type="PANTHER" id="PTHR34220:SF7">
    <property type="entry name" value="SENSOR HISTIDINE KINASE YPDA"/>
    <property type="match status" value="1"/>
</dbReference>
<protein>
    <submittedName>
        <fullName evidence="3">Sensor histidine kinase</fullName>
    </submittedName>
</protein>
<keyword evidence="3" id="KW-0418">Kinase</keyword>
<keyword evidence="1" id="KW-0472">Membrane</keyword>
<dbReference type="RefSeq" id="WP_131961062.1">
    <property type="nucleotide sequence ID" value="NZ_SMFL01000011.1"/>
</dbReference>
<dbReference type="Pfam" id="PF06580">
    <property type="entry name" value="His_kinase"/>
    <property type="match status" value="1"/>
</dbReference>
<feature type="transmembrane region" description="Helical" evidence="1">
    <location>
        <begin position="46"/>
        <end position="64"/>
    </location>
</feature>
<feature type="transmembrane region" description="Helical" evidence="1">
    <location>
        <begin position="76"/>
        <end position="98"/>
    </location>
</feature>
<feature type="transmembrane region" description="Helical" evidence="1">
    <location>
        <begin position="127"/>
        <end position="146"/>
    </location>
</feature>
<keyword evidence="4" id="KW-1185">Reference proteome</keyword>
<name>A0A4R5DF04_9BACT</name>
<evidence type="ECO:0000313" key="4">
    <source>
        <dbReference type="Proteomes" id="UP000294850"/>
    </source>
</evidence>
<proteinExistence type="predicted"/>
<dbReference type="AlphaFoldDB" id="A0A4R5DF04"/>